<organism evidence="2 3">
    <name type="scientific">Candidatus Roizmanbacteria bacterium RIFCSPHIGHO2_01_FULL_39_12b</name>
    <dbReference type="NCBI Taxonomy" id="1802030"/>
    <lineage>
        <taxon>Bacteria</taxon>
        <taxon>Candidatus Roizmaniibacteriota</taxon>
    </lineage>
</organism>
<comment type="caution">
    <text evidence="2">The sequence shown here is derived from an EMBL/GenBank/DDBJ whole genome shotgun (WGS) entry which is preliminary data.</text>
</comment>
<dbReference type="Gene3D" id="3.40.50.2000">
    <property type="entry name" value="Glycogen Phosphorylase B"/>
    <property type="match status" value="2"/>
</dbReference>
<name>A0A1F7GCC7_9BACT</name>
<dbReference type="EMBL" id="MFZF01000016">
    <property type="protein sequence ID" value="OGK16543.1"/>
    <property type="molecule type" value="Genomic_DNA"/>
</dbReference>
<dbReference type="AlphaFoldDB" id="A0A1F7GCC7"/>
<evidence type="ECO:0000313" key="2">
    <source>
        <dbReference type="EMBL" id="OGK16543.1"/>
    </source>
</evidence>
<dbReference type="PANTHER" id="PTHR45947:SF3">
    <property type="entry name" value="SULFOQUINOVOSYL TRANSFERASE SQD2"/>
    <property type="match status" value="1"/>
</dbReference>
<accession>A0A1F7GCC7</accession>
<evidence type="ECO:0000259" key="1">
    <source>
        <dbReference type="Pfam" id="PF00534"/>
    </source>
</evidence>
<dbReference type="Pfam" id="PF00534">
    <property type="entry name" value="Glycos_transf_1"/>
    <property type="match status" value="1"/>
</dbReference>
<dbReference type="InterPro" id="IPR001296">
    <property type="entry name" value="Glyco_trans_1"/>
</dbReference>
<dbReference type="GO" id="GO:0016757">
    <property type="term" value="F:glycosyltransferase activity"/>
    <property type="evidence" value="ECO:0007669"/>
    <property type="project" value="InterPro"/>
</dbReference>
<reference evidence="2 3" key="1">
    <citation type="journal article" date="2016" name="Nat. Commun.">
        <title>Thousands of microbial genomes shed light on interconnected biogeochemical processes in an aquifer system.</title>
        <authorList>
            <person name="Anantharaman K."/>
            <person name="Brown C.T."/>
            <person name="Hug L.A."/>
            <person name="Sharon I."/>
            <person name="Castelle C.J."/>
            <person name="Probst A.J."/>
            <person name="Thomas B.C."/>
            <person name="Singh A."/>
            <person name="Wilkins M.J."/>
            <person name="Karaoz U."/>
            <person name="Brodie E.L."/>
            <person name="Williams K.H."/>
            <person name="Hubbard S.S."/>
            <person name="Banfield J.F."/>
        </authorList>
    </citation>
    <scope>NUCLEOTIDE SEQUENCE [LARGE SCALE GENOMIC DNA]</scope>
</reference>
<gene>
    <name evidence="2" type="ORF">A2690_04305</name>
</gene>
<evidence type="ECO:0000313" key="3">
    <source>
        <dbReference type="Proteomes" id="UP000178372"/>
    </source>
</evidence>
<dbReference type="InterPro" id="IPR050194">
    <property type="entry name" value="Glycosyltransferase_grp1"/>
</dbReference>
<dbReference type="Proteomes" id="UP000178372">
    <property type="component" value="Unassembled WGS sequence"/>
</dbReference>
<dbReference type="PANTHER" id="PTHR45947">
    <property type="entry name" value="SULFOQUINOVOSYL TRANSFERASE SQD2"/>
    <property type="match status" value="1"/>
</dbReference>
<proteinExistence type="predicted"/>
<sequence length="374" mass="43260">MKIALVHDQLHEFGGAERVFLTLKKIFPEAHVFTAYYTPSQLDKFAPSWREWNLKASFAQHIPFISRFASPLRFLDPWIWESFDFKGYDVVISSSGGHMCKGIITRPETVHIAYIHHQPRYLYYYATAMDWQRYLPIKIYGYFINHFLRLWDFVGSQRPDILVANSEETKKRIKKFYRRESVAIYPPVVIPNENRKMFKKSKQSYFVTLSRLVASKNIDLLMKTAKKNNFILKIIGTGKDKDYLKSIANENVEFLGRVNDSDLADIYMNARGFLNAAVDEEFGIAPIEAMSYGLPVIAYASGGLKETVKDGKNGFLFDELTEDALTGAILKLEKLFENDYKKMCQASINESKKYSESEFKRKILSLKPLSQYST</sequence>
<dbReference type="SUPFAM" id="SSF53756">
    <property type="entry name" value="UDP-Glycosyltransferase/glycogen phosphorylase"/>
    <property type="match status" value="1"/>
</dbReference>
<feature type="domain" description="Glycosyl transferase family 1" evidence="1">
    <location>
        <begin position="192"/>
        <end position="336"/>
    </location>
</feature>
<protein>
    <recommendedName>
        <fullName evidence="1">Glycosyl transferase family 1 domain-containing protein</fullName>
    </recommendedName>
</protein>